<organism evidence="8 9">
    <name type="scientific">Nicrophorus vespilloides</name>
    <name type="common">Boreal carrion beetle</name>
    <dbReference type="NCBI Taxonomy" id="110193"/>
    <lineage>
        <taxon>Eukaryota</taxon>
        <taxon>Metazoa</taxon>
        <taxon>Ecdysozoa</taxon>
        <taxon>Arthropoda</taxon>
        <taxon>Hexapoda</taxon>
        <taxon>Insecta</taxon>
        <taxon>Pterygota</taxon>
        <taxon>Neoptera</taxon>
        <taxon>Endopterygota</taxon>
        <taxon>Coleoptera</taxon>
        <taxon>Polyphaga</taxon>
        <taxon>Staphyliniformia</taxon>
        <taxon>Silphidae</taxon>
        <taxon>Nicrophorinae</taxon>
        <taxon>Nicrophorus</taxon>
    </lineage>
</organism>
<dbReference type="CDD" id="cd00916">
    <property type="entry name" value="Npc2_like"/>
    <property type="match status" value="1"/>
</dbReference>
<keyword evidence="4 6" id="KW-0732">Signal</keyword>
<evidence type="ECO:0000256" key="3">
    <source>
        <dbReference type="ARBA" id="ARBA00022525"/>
    </source>
</evidence>
<dbReference type="GeneID" id="108569541"/>
<dbReference type="PANTHER" id="PTHR11306:SF68">
    <property type="entry name" value="NPC INTRACELLULAR CHOLESTEROL TRANSPORTER 2"/>
    <property type="match status" value="1"/>
</dbReference>
<evidence type="ECO:0000256" key="4">
    <source>
        <dbReference type="ARBA" id="ARBA00022729"/>
    </source>
</evidence>
<sequence length="151" mass="16301">MNSSAYLVFAILAIAQLGFCDEVNYKDCGSAIGSVNKVSVSGCNKDMSRCILKRNTNATVDIEFVANENSNALKSVVHGVVMDVPVPFDLPNDNACSNSGIECPISSGSTYSYLATLPVLKKYPRVTVDIKWELKKDGSDFVCILIPAKLQ</sequence>
<dbReference type="Proteomes" id="UP000695000">
    <property type="component" value="Unplaced"/>
</dbReference>
<gene>
    <name evidence="9" type="primary">LOC108569541</name>
</gene>
<evidence type="ECO:0000256" key="2">
    <source>
        <dbReference type="ARBA" id="ARBA00006370"/>
    </source>
</evidence>
<evidence type="ECO:0000256" key="5">
    <source>
        <dbReference type="ARBA" id="ARBA00023157"/>
    </source>
</evidence>
<accession>A0ABM1NIG5</accession>
<dbReference type="InterPro" id="IPR014756">
    <property type="entry name" value="Ig_E-set"/>
</dbReference>
<evidence type="ECO:0000256" key="1">
    <source>
        <dbReference type="ARBA" id="ARBA00004613"/>
    </source>
</evidence>
<dbReference type="SUPFAM" id="SSF81296">
    <property type="entry name" value="E set domains"/>
    <property type="match status" value="1"/>
</dbReference>
<comment type="subcellular location">
    <subcellularLocation>
        <location evidence="1">Secreted</location>
    </subcellularLocation>
</comment>
<feature type="signal peptide" evidence="6">
    <location>
        <begin position="1"/>
        <end position="20"/>
    </location>
</feature>
<keyword evidence="5" id="KW-1015">Disulfide bond</keyword>
<keyword evidence="3" id="KW-0964">Secreted</keyword>
<evidence type="ECO:0000313" key="8">
    <source>
        <dbReference type="Proteomes" id="UP000695000"/>
    </source>
</evidence>
<feature type="chain" id="PRO_5047475788" evidence="6">
    <location>
        <begin position="21"/>
        <end position="151"/>
    </location>
</feature>
<evidence type="ECO:0000259" key="7">
    <source>
        <dbReference type="SMART" id="SM00737"/>
    </source>
</evidence>
<proteinExistence type="inferred from homology"/>
<dbReference type="Gene3D" id="2.60.40.770">
    <property type="match status" value="1"/>
</dbReference>
<dbReference type="PANTHER" id="PTHR11306">
    <property type="entry name" value="NIEMANN PICK TYPE C2 PROTEIN NPC2-RELATED"/>
    <property type="match status" value="1"/>
</dbReference>
<dbReference type="InterPro" id="IPR039670">
    <property type="entry name" value="NPC2-like"/>
</dbReference>
<reference evidence="9" key="1">
    <citation type="submission" date="2025-08" db="UniProtKB">
        <authorList>
            <consortium name="RefSeq"/>
        </authorList>
    </citation>
    <scope>IDENTIFICATION</scope>
</reference>
<evidence type="ECO:0000256" key="6">
    <source>
        <dbReference type="SAM" id="SignalP"/>
    </source>
</evidence>
<name>A0ABM1NIG5_NICVS</name>
<feature type="domain" description="MD-2-related lipid-recognition" evidence="7">
    <location>
        <begin position="25"/>
        <end position="148"/>
    </location>
</feature>
<keyword evidence="8" id="KW-1185">Reference proteome</keyword>
<dbReference type="InterPro" id="IPR003172">
    <property type="entry name" value="ML_dom"/>
</dbReference>
<evidence type="ECO:0000313" key="9">
    <source>
        <dbReference type="RefSeq" id="XP_017786615.1"/>
    </source>
</evidence>
<dbReference type="InterPro" id="IPR033916">
    <property type="entry name" value="ML_Npc2-like"/>
</dbReference>
<protein>
    <submittedName>
        <fullName evidence="9">Ecdysteroid-regulated 16 kDa protein-like</fullName>
    </submittedName>
</protein>
<dbReference type="RefSeq" id="XP_017786615.1">
    <property type="nucleotide sequence ID" value="XM_017931126.1"/>
</dbReference>
<dbReference type="Pfam" id="PF02221">
    <property type="entry name" value="E1_DerP2_DerF2"/>
    <property type="match status" value="1"/>
</dbReference>
<dbReference type="SMART" id="SM00737">
    <property type="entry name" value="ML"/>
    <property type="match status" value="1"/>
</dbReference>
<comment type="similarity">
    <text evidence="2">Belongs to the NPC2 family.</text>
</comment>